<gene>
    <name evidence="1" type="ordered locus">TVNIR_0053</name>
</gene>
<protein>
    <submittedName>
        <fullName evidence="1">Uncharacterized protein</fullName>
    </submittedName>
</protein>
<name>L0DRY5_THIND</name>
<reference evidence="1" key="1">
    <citation type="submission" date="2015-12" db="EMBL/GenBank/DDBJ databases">
        <authorList>
            <person name="Tikhonova T.V."/>
            <person name="Pavlov A.R."/>
            <person name="Beletsky A.V."/>
            <person name="Mardanov A.V."/>
            <person name="Sorokin D.Y."/>
            <person name="Ravin N.V."/>
            <person name="Popov V.O."/>
        </authorList>
    </citation>
    <scope>NUCLEOTIDE SEQUENCE</scope>
    <source>
        <strain evidence="1">DSM 14787</strain>
    </source>
</reference>
<dbReference type="HOGENOM" id="CLU_3349835_0_0_6"/>
<evidence type="ECO:0000313" key="1">
    <source>
        <dbReference type="EMBL" id="AGA31768.1"/>
    </source>
</evidence>
<accession>L0DRY5</accession>
<dbReference type="AlphaFoldDB" id="L0DRY5"/>
<dbReference type="KEGG" id="tni:TVNIR_0053"/>
<keyword evidence="2" id="KW-1185">Reference proteome</keyword>
<dbReference type="PATRIC" id="fig|1255043.3.peg.53"/>
<sequence>MEECRRQSMVVARTDLGDPDVDAFMQGALADADDWTA</sequence>
<dbReference type="InterPro" id="IPR021558">
    <property type="entry name" value="MazE-like"/>
</dbReference>
<evidence type="ECO:0000313" key="2">
    <source>
        <dbReference type="Proteomes" id="UP000010809"/>
    </source>
</evidence>
<proteinExistence type="predicted"/>
<organism evidence="1 2">
    <name type="scientific">Thioalkalivibrio nitratireducens (strain DSM 14787 / UNIQEM 213 / ALEN2)</name>
    <dbReference type="NCBI Taxonomy" id="1255043"/>
    <lineage>
        <taxon>Bacteria</taxon>
        <taxon>Pseudomonadati</taxon>
        <taxon>Pseudomonadota</taxon>
        <taxon>Gammaproteobacteria</taxon>
        <taxon>Chromatiales</taxon>
        <taxon>Ectothiorhodospiraceae</taxon>
        <taxon>Thioalkalivibrio</taxon>
    </lineage>
</organism>
<dbReference type="Pfam" id="PF11455">
    <property type="entry name" value="MazE-like"/>
    <property type="match status" value="1"/>
</dbReference>
<dbReference type="STRING" id="1255043.TVNIR_0053"/>
<dbReference type="EMBL" id="CP003989">
    <property type="protein sequence ID" value="AGA31768.1"/>
    <property type="molecule type" value="Genomic_DNA"/>
</dbReference>
<dbReference type="Proteomes" id="UP000010809">
    <property type="component" value="Chromosome"/>
</dbReference>